<proteinExistence type="predicted"/>
<feature type="compositionally biased region" description="Low complexity" evidence="6">
    <location>
        <begin position="524"/>
        <end position="535"/>
    </location>
</feature>
<keyword evidence="5" id="KW-0862">Zinc</keyword>
<dbReference type="AlphaFoldDB" id="A0A8H5H1U4"/>
<feature type="region of interest" description="Disordered" evidence="6">
    <location>
        <begin position="176"/>
        <end position="200"/>
    </location>
</feature>
<evidence type="ECO:0000259" key="8">
    <source>
        <dbReference type="PROSITE" id="PS50157"/>
    </source>
</evidence>
<evidence type="ECO:0000256" key="1">
    <source>
        <dbReference type="ARBA" id="ARBA00023015"/>
    </source>
</evidence>
<feature type="domain" description="C2H2-type" evidence="8">
    <location>
        <begin position="545"/>
        <end position="575"/>
    </location>
</feature>
<feature type="region of interest" description="Disordered" evidence="6">
    <location>
        <begin position="232"/>
        <end position="259"/>
    </location>
</feature>
<dbReference type="PROSITE" id="PS51294">
    <property type="entry name" value="HTH_MYB"/>
    <property type="match status" value="3"/>
</dbReference>
<evidence type="ECO:0000313" key="10">
    <source>
        <dbReference type="EMBL" id="KAF5375183.1"/>
    </source>
</evidence>
<dbReference type="InterPro" id="IPR017930">
    <property type="entry name" value="Myb_dom"/>
</dbReference>
<feature type="compositionally biased region" description="Low complexity" evidence="6">
    <location>
        <begin position="349"/>
        <end position="369"/>
    </location>
</feature>
<evidence type="ECO:0000256" key="6">
    <source>
        <dbReference type="SAM" id="MobiDB-lite"/>
    </source>
</evidence>
<dbReference type="SMART" id="SM00717">
    <property type="entry name" value="SANT"/>
    <property type="match status" value="3"/>
</dbReference>
<feature type="region of interest" description="Disordered" evidence="6">
    <location>
        <begin position="334"/>
        <end position="423"/>
    </location>
</feature>
<feature type="domain" description="HTH myb-type" evidence="9">
    <location>
        <begin position="55"/>
        <end position="109"/>
    </location>
</feature>
<dbReference type="InterPro" id="IPR013087">
    <property type="entry name" value="Znf_C2H2_type"/>
</dbReference>
<organism evidence="10 11">
    <name type="scientific">Tetrapyrgos nigripes</name>
    <dbReference type="NCBI Taxonomy" id="182062"/>
    <lineage>
        <taxon>Eukaryota</taxon>
        <taxon>Fungi</taxon>
        <taxon>Dikarya</taxon>
        <taxon>Basidiomycota</taxon>
        <taxon>Agaricomycotina</taxon>
        <taxon>Agaricomycetes</taxon>
        <taxon>Agaricomycetidae</taxon>
        <taxon>Agaricales</taxon>
        <taxon>Marasmiineae</taxon>
        <taxon>Marasmiaceae</taxon>
        <taxon>Tetrapyrgos</taxon>
    </lineage>
</organism>
<dbReference type="InterPro" id="IPR051575">
    <property type="entry name" value="Myb-like_DNA-bd"/>
</dbReference>
<evidence type="ECO:0000256" key="5">
    <source>
        <dbReference type="PROSITE-ProRule" id="PRU00042"/>
    </source>
</evidence>
<dbReference type="PANTHER" id="PTHR46621">
    <property type="entry name" value="SNRNA-ACTIVATING PROTEIN COMPLEX SUBUNIT 4"/>
    <property type="match status" value="1"/>
</dbReference>
<keyword evidence="1" id="KW-0805">Transcription regulation</keyword>
<feature type="compositionally biased region" description="Polar residues" evidence="6">
    <location>
        <begin position="405"/>
        <end position="422"/>
    </location>
</feature>
<feature type="domain" description="C2H2-type" evidence="8">
    <location>
        <begin position="478"/>
        <end position="510"/>
    </location>
</feature>
<evidence type="ECO:0000256" key="4">
    <source>
        <dbReference type="ARBA" id="ARBA00023242"/>
    </source>
</evidence>
<feature type="domain" description="Myb-like" evidence="7">
    <location>
        <begin position="55"/>
        <end position="105"/>
    </location>
</feature>
<dbReference type="GO" id="GO:0042795">
    <property type="term" value="P:snRNA transcription by RNA polymerase II"/>
    <property type="evidence" value="ECO:0007669"/>
    <property type="project" value="TreeGrafter"/>
</dbReference>
<feature type="domain" description="HTH myb-type" evidence="9">
    <location>
        <begin position="8"/>
        <end position="50"/>
    </location>
</feature>
<dbReference type="Pfam" id="PF00249">
    <property type="entry name" value="Myb_DNA-binding"/>
    <property type="match status" value="1"/>
</dbReference>
<dbReference type="GO" id="GO:0001006">
    <property type="term" value="F:RNA polymerase III type 3 promoter sequence-specific DNA binding"/>
    <property type="evidence" value="ECO:0007669"/>
    <property type="project" value="TreeGrafter"/>
</dbReference>
<name>A0A8H5H1U4_9AGAR</name>
<keyword evidence="11" id="KW-1185">Reference proteome</keyword>
<feature type="compositionally biased region" description="Basic residues" evidence="6">
    <location>
        <begin position="563"/>
        <end position="573"/>
    </location>
</feature>
<keyword evidence="4" id="KW-0539">Nucleus</keyword>
<dbReference type="PROSITE" id="PS50157">
    <property type="entry name" value="ZINC_FINGER_C2H2_2"/>
    <property type="match status" value="2"/>
</dbReference>
<dbReference type="GO" id="GO:0019185">
    <property type="term" value="C:snRNA-activating protein complex"/>
    <property type="evidence" value="ECO:0007669"/>
    <property type="project" value="TreeGrafter"/>
</dbReference>
<dbReference type="PROSITE" id="PS00028">
    <property type="entry name" value="ZINC_FINGER_C2H2_1"/>
    <property type="match status" value="1"/>
</dbReference>
<evidence type="ECO:0000259" key="7">
    <source>
        <dbReference type="PROSITE" id="PS50090"/>
    </source>
</evidence>
<feature type="domain" description="Myb-like" evidence="7">
    <location>
        <begin position="106"/>
        <end position="155"/>
    </location>
</feature>
<feature type="domain" description="Myb-like" evidence="7">
    <location>
        <begin position="2"/>
        <end position="54"/>
    </location>
</feature>
<feature type="domain" description="HTH myb-type" evidence="9">
    <location>
        <begin position="110"/>
        <end position="159"/>
    </location>
</feature>
<evidence type="ECO:0000313" key="11">
    <source>
        <dbReference type="Proteomes" id="UP000559256"/>
    </source>
</evidence>
<gene>
    <name evidence="10" type="ORF">D9758_000038</name>
</gene>
<dbReference type="OrthoDB" id="2143914at2759"/>
<dbReference type="PANTHER" id="PTHR46621:SF1">
    <property type="entry name" value="SNRNA-ACTIVATING PROTEIN COMPLEX SUBUNIT 4"/>
    <property type="match status" value="1"/>
</dbReference>
<accession>A0A8H5H1U4</accession>
<dbReference type="Gene3D" id="1.10.10.60">
    <property type="entry name" value="Homeodomain-like"/>
    <property type="match status" value="3"/>
</dbReference>
<dbReference type="CDD" id="cd00167">
    <property type="entry name" value="SANT"/>
    <property type="match status" value="2"/>
</dbReference>
<dbReference type="GO" id="GO:0000978">
    <property type="term" value="F:RNA polymerase II cis-regulatory region sequence-specific DNA binding"/>
    <property type="evidence" value="ECO:0007669"/>
    <property type="project" value="TreeGrafter"/>
</dbReference>
<dbReference type="Pfam" id="PF13921">
    <property type="entry name" value="Myb_DNA-bind_6"/>
    <property type="match status" value="1"/>
</dbReference>
<dbReference type="SUPFAM" id="SSF46689">
    <property type="entry name" value="Homeodomain-like"/>
    <property type="match status" value="2"/>
</dbReference>
<protein>
    <submittedName>
        <fullName evidence="10">Uncharacterized protein</fullName>
    </submittedName>
</protein>
<dbReference type="SMART" id="SM00355">
    <property type="entry name" value="ZnF_C2H2"/>
    <property type="match status" value="3"/>
</dbReference>
<dbReference type="GO" id="GO:0042796">
    <property type="term" value="P:snRNA transcription by RNA polymerase III"/>
    <property type="evidence" value="ECO:0007669"/>
    <property type="project" value="TreeGrafter"/>
</dbReference>
<keyword evidence="5" id="KW-0479">Metal-binding</keyword>
<dbReference type="Proteomes" id="UP000559256">
    <property type="component" value="Unassembled WGS sequence"/>
</dbReference>
<keyword evidence="2" id="KW-0238">DNA-binding</keyword>
<reference evidence="10 11" key="1">
    <citation type="journal article" date="2020" name="ISME J.">
        <title>Uncovering the hidden diversity of litter-decomposition mechanisms in mushroom-forming fungi.</title>
        <authorList>
            <person name="Floudas D."/>
            <person name="Bentzer J."/>
            <person name="Ahren D."/>
            <person name="Johansson T."/>
            <person name="Persson P."/>
            <person name="Tunlid A."/>
        </authorList>
    </citation>
    <scope>NUCLEOTIDE SEQUENCE [LARGE SCALE GENOMIC DNA]</scope>
    <source>
        <strain evidence="10 11">CBS 291.85</strain>
    </source>
</reference>
<evidence type="ECO:0000259" key="9">
    <source>
        <dbReference type="PROSITE" id="PS51294"/>
    </source>
</evidence>
<dbReference type="InterPro" id="IPR001005">
    <property type="entry name" value="SANT/Myb"/>
</dbReference>
<evidence type="ECO:0000256" key="2">
    <source>
        <dbReference type="ARBA" id="ARBA00023125"/>
    </source>
</evidence>
<sequence length="601" mass="66696">MGEKAASRPWSKEEDDLLKCAIETHGYRDNWKAVAAAVPGRTNKACRKRWLHSLSPGVKKTAWSAEEDRSLIDLYNLHGPKWSYIARQIPGRTDDACSKRYNEALDPNLKRHSWTPDEDNQLLLLHVEMGEKWVDIGKRLQRGGLACRNRYKLLERKGLIYPVPYYPPESYHLFQPENGSSSTFREPTPTHEVLPPIRDPPPFQFSSSSLSAALDDPPRISNVSVEYLNANSVSSSPASQPPTTPGSHSAYDTYDEPMSLDDSAFQTDLQDLSTVYIYDGEGFVSDPAVVYPSGPSRLHLSDAFPASESSYNKSPQQHIPALEEIHSEYITFAENSSSDTSPDIHALEELPSTSSSPLQFIISSTTSPSSPDPDLPSNDTSFSGSLLFSANPSAPSSDTRPRTSVLRNRPQSETQHRLSSSMPILPDGSIRPYACGYPSCWPSNSLTSRACFATSRELFEHNKLHEHNDPEIFEEKPYRCALPDCGRSWKSMNGLQYHLQVSTAHFQQALSSRESTRRADENDSSPTPSTAAESSQDSSGSGKRFTCDQPGCSKGYKTASGLRYHKQHGHPKKIPMQLPNVPPALVRDLNKKSRPKGVSET</sequence>
<dbReference type="InterPro" id="IPR009057">
    <property type="entry name" value="Homeodomain-like_sf"/>
</dbReference>
<dbReference type="EMBL" id="JAACJM010000001">
    <property type="protein sequence ID" value="KAF5375183.1"/>
    <property type="molecule type" value="Genomic_DNA"/>
</dbReference>
<comment type="caution">
    <text evidence="10">The sequence shown here is derived from an EMBL/GenBank/DDBJ whole genome shotgun (WGS) entry which is preliminary data.</text>
</comment>
<feature type="compositionally biased region" description="Polar residues" evidence="6">
    <location>
        <begin position="382"/>
        <end position="398"/>
    </location>
</feature>
<keyword evidence="5" id="KW-0863">Zinc-finger</keyword>
<keyword evidence="3" id="KW-0804">Transcription</keyword>
<dbReference type="GO" id="GO:0008270">
    <property type="term" value="F:zinc ion binding"/>
    <property type="evidence" value="ECO:0007669"/>
    <property type="project" value="UniProtKB-KW"/>
</dbReference>
<evidence type="ECO:0000256" key="3">
    <source>
        <dbReference type="ARBA" id="ARBA00023163"/>
    </source>
</evidence>
<feature type="region of interest" description="Disordered" evidence="6">
    <location>
        <begin position="508"/>
        <end position="601"/>
    </location>
</feature>
<dbReference type="PROSITE" id="PS50090">
    <property type="entry name" value="MYB_LIKE"/>
    <property type="match status" value="3"/>
</dbReference>